<dbReference type="SMART" id="SM00320">
    <property type="entry name" value="WD40"/>
    <property type="match status" value="3"/>
</dbReference>
<proteinExistence type="predicted"/>
<sequence>MPNHLAAQSEAYDPETIGVWSHVPDNLLLMIFSYLEPPELLTASELLYRYWKIDRTIDRAPGKTSWLSEFKRLYWRTPMVESEVIEEHRDQVLHVAFSHNGKMISSCSKDGYVKFNESDTHLLVSGVHFGSNSTSGEIVVFNMTGDKFELQCRVLNKPYDVFGAWYNNDYLLSGNIHWQGNYTSCSVLWLNKASQALESEHESVVMCLFKFLNINASSVRTIMMANCLDSTPCHCCSLHRQQTKTVECSQIQPKPKKPARKVQLFCDGEGRPIQFLEVDDGLVDQEQAVGTIKYAEGYRQAEVFDVDKVDVDGDSQSAELNSEHLVHSDYGIKHFQEQHSGDEINLTDLPNFCDYEQNSSKVCDDVTSSSSNSLQSSSSCSSFSTSNITPSTSNSGLCSLCQCATKDSIQDKYLVFTMGTKTYTPHQIGIKRITGVQASQYFEAMRYRREDAALHRGPRLPDRRSSDLEEGVQLVDMEAEYREELANQNGANNEEKYDSVDHLIELHGHIIGIYLYVNSRPWPKDYFIDDPLYPPPIAQEIDIHVIDLLTMNEVGTMHRSHKAYTPNDECFFIFLDVCKEYVASGAENKSGYLWDRHYGVCLATYPHTDVVNCVAFNPHDQEMLVTASDDKTLKIWRSRRREKQLRKRNASKQTSQHTD</sequence>
<dbReference type="Proteomes" id="UP001208570">
    <property type="component" value="Unassembled WGS sequence"/>
</dbReference>
<dbReference type="InterPro" id="IPR042508">
    <property type="entry name" value="FBXW5"/>
</dbReference>
<feature type="compositionally biased region" description="Low complexity" evidence="2">
    <location>
        <begin position="367"/>
        <end position="392"/>
    </location>
</feature>
<dbReference type="Pfam" id="PF00400">
    <property type="entry name" value="WD40"/>
    <property type="match status" value="2"/>
</dbReference>
<evidence type="ECO:0000256" key="2">
    <source>
        <dbReference type="SAM" id="MobiDB-lite"/>
    </source>
</evidence>
<evidence type="ECO:0000313" key="4">
    <source>
        <dbReference type="Proteomes" id="UP001208570"/>
    </source>
</evidence>
<dbReference type="GO" id="GO:0016567">
    <property type="term" value="P:protein ubiquitination"/>
    <property type="evidence" value="ECO:0007669"/>
    <property type="project" value="InterPro"/>
</dbReference>
<organism evidence="3 4">
    <name type="scientific">Paralvinella palmiformis</name>
    <dbReference type="NCBI Taxonomy" id="53620"/>
    <lineage>
        <taxon>Eukaryota</taxon>
        <taxon>Metazoa</taxon>
        <taxon>Spiralia</taxon>
        <taxon>Lophotrochozoa</taxon>
        <taxon>Annelida</taxon>
        <taxon>Polychaeta</taxon>
        <taxon>Sedentaria</taxon>
        <taxon>Canalipalpata</taxon>
        <taxon>Terebellida</taxon>
        <taxon>Terebelliformia</taxon>
        <taxon>Alvinellidae</taxon>
        <taxon>Paralvinella</taxon>
    </lineage>
</organism>
<dbReference type="AlphaFoldDB" id="A0AAD9N9I2"/>
<evidence type="ECO:0008006" key="5">
    <source>
        <dbReference type="Google" id="ProtNLM"/>
    </source>
</evidence>
<evidence type="ECO:0000256" key="1">
    <source>
        <dbReference type="PROSITE-ProRule" id="PRU00221"/>
    </source>
</evidence>
<dbReference type="InterPro" id="IPR001680">
    <property type="entry name" value="WD40_rpt"/>
</dbReference>
<evidence type="ECO:0000313" key="3">
    <source>
        <dbReference type="EMBL" id="KAK2159069.1"/>
    </source>
</evidence>
<gene>
    <name evidence="3" type="ORF">LSH36_159g05019</name>
</gene>
<dbReference type="SUPFAM" id="SSF81383">
    <property type="entry name" value="F-box domain"/>
    <property type="match status" value="1"/>
</dbReference>
<dbReference type="PANTHER" id="PTHR20995">
    <property type="entry name" value="F-BOX/WD REPEAT-CONTAINING PROTEIN 5"/>
    <property type="match status" value="1"/>
</dbReference>
<dbReference type="InterPro" id="IPR015943">
    <property type="entry name" value="WD40/YVTN_repeat-like_dom_sf"/>
</dbReference>
<keyword evidence="4" id="KW-1185">Reference proteome</keyword>
<dbReference type="Gene3D" id="2.130.10.10">
    <property type="entry name" value="YVTN repeat-like/Quinoprotein amine dehydrogenase"/>
    <property type="match status" value="2"/>
</dbReference>
<dbReference type="GO" id="GO:0019005">
    <property type="term" value="C:SCF ubiquitin ligase complex"/>
    <property type="evidence" value="ECO:0007669"/>
    <property type="project" value="InterPro"/>
</dbReference>
<feature type="repeat" description="WD" evidence="1">
    <location>
        <begin position="604"/>
        <end position="646"/>
    </location>
</feature>
<accession>A0AAD9N9I2</accession>
<keyword evidence="1" id="KW-0853">WD repeat</keyword>
<dbReference type="GO" id="GO:0080008">
    <property type="term" value="C:Cul4-RING E3 ubiquitin ligase complex"/>
    <property type="evidence" value="ECO:0007669"/>
    <property type="project" value="InterPro"/>
</dbReference>
<name>A0AAD9N9I2_9ANNE</name>
<comment type="caution">
    <text evidence="3">The sequence shown here is derived from an EMBL/GenBank/DDBJ whole genome shotgun (WGS) entry which is preliminary data.</text>
</comment>
<dbReference type="PROSITE" id="PS50294">
    <property type="entry name" value="WD_REPEATS_REGION"/>
    <property type="match status" value="1"/>
</dbReference>
<feature type="region of interest" description="Disordered" evidence="2">
    <location>
        <begin position="366"/>
        <end position="392"/>
    </location>
</feature>
<dbReference type="InterPro" id="IPR036047">
    <property type="entry name" value="F-box-like_dom_sf"/>
</dbReference>
<dbReference type="InterPro" id="IPR036322">
    <property type="entry name" value="WD40_repeat_dom_sf"/>
</dbReference>
<protein>
    <recommendedName>
        <fullName evidence="5">F-box/WD repeat-containing protein 5</fullName>
    </recommendedName>
</protein>
<dbReference type="PANTHER" id="PTHR20995:SF17">
    <property type="entry name" value="F-BOX_WD REPEAT-CONTAINING PROTEIN 5"/>
    <property type="match status" value="1"/>
</dbReference>
<dbReference type="PROSITE" id="PS50082">
    <property type="entry name" value="WD_REPEATS_2"/>
    <property type="match status" value="1"/>
</dbReference>
<reference evidence="3" key="1">
    <citation type="journal article" date="2023" name="Mol. Biol. Evol.">
        <title>Third-Generation Sequencing Reveals the Adaptive Role of the Epigenome in Three Deep-Sea Polychaetes.</title>
        <authorList>
            <person name="Perez M."/>
            <person name="Aroh O."/>
            <person name="Sun Y."/>
            <person name="Lan Y."/>
            <person name="Juniper S.K."/>
            <person name="Young C.R."/>
            <person name="Angers B."/>
            <person name="Qian P.Y."/>
        </authorList>
    </citation>
    <scope>NUCLEOTIDE SEQUENCE</scope>
    <source>
        <strain evidence="3">P08H-3</strain>
    </source>
</reference>
<dbReference type="SUPFAM" id="SSF50978">
    <property type="entry name" value="WD40 repeat-like"/>
    <property type="match status" value="2"/>
</dbReference>
<dbReference type="EMBL" id="JAODUP010000159">
    <property type="protein sequence ID" value="KAK2159069.1"/>
    <property type="molecule type" value="Genomic_DNA"/>
</dbReference>